<evidence type="ECO:0000313" key="7">
    <source>
        <dbReference type="EMBL" id="NEG89788.1"/>
    </source>
</evidence>
<keyword evidence="3" id="KW-0472">Membrane</keyword>
<proteinExistence type="predicted"/>
<keyword evidence="8" id="KW-1185">Reference proteome</keyword>
<sequence>MKFSKVAVAAVAAVAMLVPLAACGGTAGSGKTTITYFAWENEKMTKPIIDAFEKENPDIHVEMSTAQGAANDYAQTLTTRVAGGQVPDVFHMSIETRNEVLDAGLARDITDEPFVKNLPSTATDLYTRDGKVYGMSPTAWIGGIVYNKDLLKEVGYDSVPETLD</sequence>
<dbReference type="Pfam" id="PF01547">
    <property type="entry name" value="SBP_bac_1"/>
    <property type="match status" value="1"/>
</dbReference>
<evidence type="ECO:0000256" key="1">
    <source>
        <dbReference type="ARBA" id="ARBA00022475"/>
    </source>
</evidence>
<organism evidence="7 8">
    <name type="scientific">Bifidobacterium aerophilum</name>
    <dbReference type="NCBI Taxonomy" id="1798155"/>
    <lineage>
        <taxon>Bacteria</taxon>
        <taxon>Bacillati</taxon>
        <taxon>Actinomycetota</taxon>
        <taxon>Actinomycetes</taxon>
        <taxon>Bifidobacteriales</taxon>
        <taxon>Bifidobacteriaceae</taxon>
        <taxon>Bifidobacterium</taxon>
    </lineage>
</organism>
<dbReference type="Gene3D" id="3.40.190.10">
    <property type="entry name" value="Periplasmic binding protein-like II"/>
    <property type="match status" value="2"/>
</dbReference>
<evidence type="ECO:0000256" key="3">
    <source>
        <dbReference type="ARBA" id="ARBA00023136"/>
    </source>
</evidence>
<evidence type="ECO:0000313" key="8">
    <source>
        <dbReference type="Proteomes" id="UP000469194"/>
    </source>
</evidence>
<dbReference type="Proteomes" id="UP000469194">
    <property type="component" value="Unassembled WGS sequence"/>
</dbReference>
<dbReference type="SUPFAM" id="SSF53850">
    <property type="entry name" value="Periplasmic binding protein-like II"/>
    <property type="match status" value="1"/>
</dbReference>
<evidence type="ECO:0000256" key="6">
    <source>
        <dbReference type="SAM" id="SignalP"/>
    </source>
</evidence>
<comment type="caution">
    <text evidence="7">The sequence shown here is derived from an EMBL/GenBank/DDBJ whole genome shotgun (WGS) entry which is preliminary data.</text>
</comment>
<feature type="signal peptide" evidence="6">
    <location>
        <begin position="1"/>
        <end position="21"/>
    </location>
</feature>
<keyword evidence="4" id="KW-0564">Palmitate</keyword>
<dbReference type="InterPro" id="IPR006059">
    <property type="entry name" value="SBP"/>
</dbReference>
<reference evidence="7 8" key="1">
    <citation type="submission" date="2019-10" db="EMBL/GenBank/DDBJ databases">
        <title>Bifidobacterium from non-human primates.</title>
        <authorList>
            <person name="Modesto M."/>
        </authorList>
    </citation>
    <scope>NUCLEOTIDE SEQUENCE [LARGE SCALE GENOMIC DNA]</scope>
    <source>
        <strain evidence="7 8">TRE17</strain>
    </source>
</reference>
<feature type="chain" id="PRO_5039080579" evidence="6">
    <location>
        <begin position="22"/>
        <end position="164"/>
    </location>
</feature>
<keyword evidence="5" id="KW-0449">Lipoprotein</keyword>
<dbReference type="PANTHER" id="PTHR43649">
    <property type="entry name" value="ARABINOSE-BINDING PROTEIN-RELATED"/>
    <property type="match status" value="1"/>
</dbReference>
<dbReference type="AlphaFoldDB" id="A0A6N9Z5A9"/>
<evidence type="ECO:0000256" key="4">
    <source>
        <dbReference type="ARBA" id="ARBA00023139"/>
    </source>
</evidence>
<name>A0A6N9Z5A9_9BIFI</name>
<keyword evidence="1" id="KW-1003">Cell membrane</keyword>
<dbReference type="PANTHER" id="PTHR43649:SF33">
    <property type="entry name" value="POLYGALACTURONAN_RHAMNOGALACTURONAN-BINDING PROTEIN YTCQ"/>
    <property type="match status" value="1"/>
</dbReference>
<dbReference type="EMBL" id="WHZW01000013">
    <property type="protein sequence ID" value="NEG89788.1"/>
    <property type="molecule type" value="Genomic_DNA"/>
</dbReference>
<keyword evidence="2 6" id="KW-0732">Signal</keyword>
<accession>A0A6N9Z5A9</accession>
<gene>
    <name evidence="7" type="ORF">GFD25_07300</name>
</gene>
<dbReference type="InterPro" id="IPR050490">
    <property type="entry name" value="Bact_solute-bd_prot1"/>
</dbReference>
<protein>
    <submittedName>
        <fullName evidence="7">Extracellular solute-binding protein</fullName>
    </submittedName>
</protein>
<evidence type="ECO:0000256" key="5">
    <source>
        <dbReference type="ARBA" id="ARBA00023288"/>
    </source>
</evidence>
<evidence type="ECO:0000256" key="2">
    <source>
        <dbReference type="ARBA" id="ARBA00022729"/>
    </source>
</evidence>